<gene>
    <name evidence="1" type="ORF">BLL52_3762</name>
</gene>
<keyword evidence="2" id="KW-1185">Reference proteome</keyword>
<sequence>MKTHRTELIALMLQARESTALLIAAAMRCCAHHGDSTAACEAMRQDCLATPAHLQADLLAHFQQTHPGRAKT</sequence>
<accession>A0A1Q8YAD4</accession>
<reference evidence="1 2" key="1">
    <citation type="submission" date="2017-01" db="EMBL/GenBank/DDBJ databases">
        <title>Genome sequence of Rhodoferax antarcticus ANT.BR, a psychrophilic purple nonsulfur bacterium from an Antarctic microbial mat.</title>
        <authorList>
            <person name="Baker J."/>
            <person name="Riester C."/>
            <person name="Skinner B."/>
            <person name="Newell A."/>
            <person name="Swingley W."/>
            <person name="Madigan M."/>
            <person name="Jung D."/>
            <person name="Asao M."/>
            <person name="Chen M."/>
            <person name="Loughlin P."/>
            <person name="Pan H."/>
            <person name="Lin S."/>
            <person name="Li N."/>
            <person name="Shaw J."/>
            <person name="Prado M."/>
            <person name="Sherman C."/>
            <person name="Li X."/>
            <person name="Tang J."/>
            <person name="Blankenship R."/>
            <person name="Zhao T."/>
            <person name="Touchman J."/>
            <person name="Sattley M."/>
        </authorList>
    </citation>
    <scope>NUCLEOTIDE SEQUENCE [LARGE SCALE GENOMIC DNA]</scope>
    <source>
        <strain evidence="1 2">ANT.BR</strain>
    </source>
</reference>
<dbReference type="STRING" id="81479.RA876_12650"/>
<name>A0A1Q8YAD4_9BURK</name>
<evidence type="ECO:0000313" key="1">
    <source>
        <dbReference type="EMBL" id="OLP04942.1"/>
    </source>
</evidence>
<evidence type="ECO:0000313" key="2">
    <source>
        <dbReference type="Proteomes" id="UP000185911"/>
    </source>
</evidence>
<dbReference type="Proteomes" id="UP000185911">
    <property type="component" value="Unassembled WGS sequence"/>
</dbReference>
<dbReference type="EMBL" id="MSYM01000018">
    <property type="protein sequence ID" value="OLP04942.1"/>
    <property type="molecule type" value="Genomic_DNA"/>
</dbReference>
<dbReference type="AlphaFoldDB" id="A0A1Q8YAD4"/>
<comment type="caution">
    <text evidence="1">The sequence shown here is derived from an EMBL/GenBank/DDBJ whole genome shotgun (WGS) entry which is preliminary data.</text>
</comment>
<organism evidence="1 2">
    <name type="scientific">Rhodoferax antarcticus ANT.BR</name>
    <dbReference type="NCBI Taxonomy" id="1111071"/>
    <lineage>
        <taxon>Bacteria</taxon>
        <taxon>Pseudomonadati</taxon>
        <taxon>Pseudomonadota</taxon>
        <taxon>Betaproteobacteria</taxon>
        <taxon>Burkholderiales</taxon>
        <taxon>Comamonadaceae</taxon>
        <taxon>Rhodoferax</taxon>
    </lineage>
</organism>
<proteinExistence type="predicted"/>
<protein>
    <submittedName>
        <fullName evidence="1">Uncharacterized protein</fullName>
    </submittedName>
</protein>